<dbReference type="Proteomes" id="UP000654670">
    <property type="component" value="Unassembled WGS sequence"/>
</dbReference>
<protein>
    <submittedName>
        <fullName evidence="1">Uncharacterized protein</fullName>
    </submittedName>
</protein>
<comment type="caution">
    <text evidence="1">The sequence shown here is derived from an EMBL/GenBank/DDBJ whole genome shotgun (WGS) entry which is preliminary data.</text>
</comment>
<evidence type="ECO:0000313" key="1">
    <source>
        <dbReference type="EMBL" id="GGL42880.1"/>
    </source>
</evidence>
<reference evidence="1" key="1">
    <citation type="journal article" date="2014" name="Int. J. Syst. Evol. Microbiol.">
        <title>Complete genome sequence of Corynebacterium casei LMG S-19264T (=DSM 44701T), isolated from a smear-ripened cheese.</title>
        <authorList>
            <consortium name="US DOE Joint Genome Institute (JGI-PGF)"/>
            <person name="Walter F."/>
            <person name="Albersmeier A."/>
            <person name="Kalinowski J."/>
            <person name="Ruckert C."/>
        </authorList>
    </citation>
    <scope>NUCLEOTIDE SEQUENCE</scope>
    <source>
        <strain evidence="1">JCM 15325</strain>
    </source>
</reference>
<gene>
    <name evidence="1" type="ORF">GCM10007968_03520</name>
</gene>
<dbReference type="EMBL" id="BMOK01000001">
    <property type="protein sequence ID" value="GGL42880.1"/>
    <property type="molecule type" value="Genomic_DNA"/>
</dbReference>
<evidence type="ECO:0000313" key="2">
    <source>
        <dbReference type="Proteomes" id="UP000654670"/>
    </source>
</evidence>
<name>A0A917RXU5_9BACL</name>
<accession>A0A917RXU5</accession>
<keyword evidence="2" id="KW-1185">Reference proteome</keyword>
<dbReference type="AlphaFoldDB" id="A0A917RXU5"/>
<proteinExistence type="predicted"/>
<organism evidence="1 2">
    <name type="scientific">Sporolactobacillus putidus</name>
    <dbReference type="NCBI Taxonomy" id="492735"/>
    <lineage>
        <taxon>Bacteria</taxon>
        <taxon>Bacillati</taxon>
        <taxon>Bacillota</taxon>
        <taxon>Bacilli</taxon>
        <taxon>Bacillales</taxon>
        <taxon>Sporolactobacillaceae</taxon>
        <taxon>Sporolactobacillus</taxon>
    </lineage>
</organism>
<reference evidence="1" key="2">
    <citation type="submission" date="2020-09" db="EMBL/GenBank/DDBJ databases">
        <authorList>
            <person name="Sun Q."/>
            <person name="Ohkuma M."/>
        </authorList>
    </citation>
    <scope>NUCLEOTIDE SEQUENCE</scope>
    <source>
        <strain evidence="1">JCM 15325</strain>
    </source>
</reference>
<sequence length="61" mass="7129">MHRIAPHQHCSFYPKEGGLVEVIHQFIRLSHSKKVAMPYKQGVLKKYKDFVNTRKPPENAL</sequence>